<dbReference type="GO" id="GO:0046872">
    <property type="term" value="F:metal ion binding"/>
    <property type="evidence" value="ECO:0007669"/>
    <property type="project" value="InterPro"/>
</dbReference>
<dbReference type="PANTHER" id="PTHR46119">
    <property type="entry name" value="OS08G0405700 PROTEIN"/>
    <property type="match status" value="1"/>
</dbReference>
<protein>
    <recommendedName>
        <fullName evidence="2">HMA domain-containing protein</fullName>
    </recommendedName>
</protein>
<dbReference type="Proteomes" id="UP001159364">
    <property type="component" value="Linkage Group LG08"/>
</dbReference>
<comment type="caution">
    <text evidence="3">The sequence shown here is derived from an EMBL/GenBank/DDBJ whole genome shotgun (WGS) entry which is preliminary data.</text>
</comment>
<dbReference type="InterPro" id="IPR006121">
    <property type="entry name" value="HMA_dom"/>
</dbReference>
<evidence type="ECO:0000256" key="1">
    <source>
        <dbReference type="SAM" id="MobiDB-lite"/>
    </source>
</evidence>
<dbReference type="InterPro" id="IPR044526">
    <property type="entry name" value="NAKR1-3"/>
</dbReference>
<feature type="compositionally biased region" description="Low complexity" evidence="1">
    <location>
        <begin position="163"/>
        <end position="174"/>
    </location>
</feature>
<dbReference type="PROSITE" id="PS50846">
    <property type="entry name" value="HMA_2"/>
    <property type="match status" value="1"/>
</dbReference>
<dbReference type="EMBL" id="JAIWQS010000008">
    <property type="protein sequence ID" value="KAJ8899764.1"/>
    <property type="molecule type" value="Genomic_DNA"/>
</dbReference>
<keyword evidence="4" id="KW-1185">Reference proteome</keyword>
<gene>
    <name evidence="3" type="ORF">K2173_019464</name>
</gene>
<dbReference type="Gene3D" id="3.30.70.100">
    <property type="match status" value="1"/>
</dbReference>
<proteinExistence type="predicted"/>
<accession>A0AAV8UBB7</accession>
<dbReference type="AlphaFoldDB" id="A0AAV8UBB7"/>
<evidence type="ECO:0000259" key="2">
    <source>
        <dbReference type="PROSITE" id="PS50846"/>
    </source>
</evidence>
<feature type="region of interest" description="Disordered" evidence="1">
    <location>
        <begin position="1"/>
        <end position="123"/>
    </location>
</feature>
<feature type="region of interest" description="Disordered" evidence="1">
    <location>
        <begin position="155"/>
        <end position="180"/>
    </location>
</feature>
<feature type="compositionally biased region" description="Basic and acidic residues" evidence="1">
    <location>
        <begin position="70"/>
        <end position="87"/>
    </location>
</feature>
<sequence>MDQPSSSSSPSSSNTQLGGRAIDRHNPIIRDQKRNPRSFPVPTRASEPPIDPQPYHLPHKSKTSSANINKKNDKSKRTSSKTKDQRGKKGSFKPSEDVKRSSTLAKEVEKKSCSGPSDFFTPPGSSRYLLSETAFFDGLPPDFDPVLSLLPAESDKTQAHNQSESTASSTPLSSRSDRSPNQVVVLRVSLHCKGCEGKVRKHLSRMEGVTSFSIDFAAKKVTVVGDVTPVSVLASVSKVKNAQFWSPAIPLHGSNNPEDKK</sequence>
<dbReference type="InterPro" id="IPR036163">
    <property type="entry name" value="HMA_dom_sf"/>
</dbReference>
<dbReference type="PANTHER" id="PTHR46119:SF15">
    <property type="entry name" value="PROTEIN SODIUM POTASSIUM ROOT DEFECTIVE 2"/>
    <property type="match status" value="1"/>
</dbReference>
<evidence type="ECO:0000313" key="3">
    <source>
        <dbReference type="EMBL" id="KAJ8899764.1"/>
    </source>
</evidence>
<name>A0AAV8UBB7_9ROSI</name>
<dbReference type="Pfam" id="PF00403">
    <property type="entry name" value="HMA"/>
    <property type="match status" value="1"/>
</dbReference>
<feature type="compositionally biased region" description="Basic and acidic residues" evidence="1">
    <location>
        <begin position="94"/>
        <end position="112"/>
    </location>
</feature>
<reference evidence="3 4" key="1">
    <citation type="submission" date="2021-09" db="EMBL/GenBank/DDBJ databases">
        <title>Genomic insights and catalytic innovation underlie evolution of tropane alkaloids biosynthesis.</title>
        <authorList>
            <person name="Wang Y.-J."/>
            <person name="Tian T."/>
            <person name="Huang J.-P."/>
            <person name="Huang S.-X."/>
        </authorList>
    </citation>
    <scope>NUCLEOTIDE SEQUENCE [LARGE SCALE GENOMIC DNA]</scope>
    <source>
        <strain evidence="3">KIB-2018</strain>
        <tissue evidence="3">Leaf</tissue>
    </source>
</reference>
<evidence type="ECO:0000313" key="4">
    <source>
        <dbReference type="Proteomes" id="UP001159364"/>
    </source>
</evidence>
<feature type="domain" description="HMA" evidence="2">
    <location>
        <begin position="181"/>
        <end position="247"/>
    </location>
</feature>
<feature type="compositionally biased region" description="Low complexity" evidence="1">
    <location>
        <begin position="1"/>
        <end position="13"/>
    </location>
</feature>
<organism evidence="3 4">
    <name type="scientific">Erythroxylum novogranatense</name>
    <dbReference type="NCBI Taxonomy" id="1862640"/>
    <lineage>
        <taxon>Eukaryota</taxon>
        <taxon>Viridiplantae</taxon>
        <taxon>Streptophyta</taxon>
        <taxon>Embryophyta</taxon>
        <taxon>Tracheophyta</taxon>
        <taxon>Spermatophyta</taxon>
        <taxon>Magnoliopsida</taxon>
        <taxon>eudicotyledons</taxon>
        <taxon>Gunneridae</taxon>
        <taxon>Pentapetalae</taxon>
        <taxon>rosids</taxon>
        <taxon>fabids</taxon>
        <taxon>Malpighiales</taxon>
        <taxon>Erythroxylaceae</taxon>
        <taxon>Erythroxylum</taxon>
    </lineage>
</organism>
<dbReference type="SUPFAM" id="SSF55008">
    <property type="entry name" value="HMA, heavy metal-associated domain"/>
    <property type="match status" value="1"/>
</dbReference>
<feature type="compositionally biased region" description="Basic and acidic residues" evidence="1">
    <location>
        <begin position="21"/>
        <end position="34"/>
    </location>
</feature>
<dbReference type="CDD" id="cd00371">
    <property type="entry name" value="HMA"/>
    <property type="match status" value="1"/>
</dbReference>